<comment type="caution">
    <text evidence="2">The sequence shown here is derived from an EMBL/GenBank/DDBJ whole genome shotgun (WGS) entry which is preliminary data.</text>
</comment>
<dbReference type="EMBL" id="JASCZI010120999">
    <property type="protein sequence ID" value="MED6158741.1"/>
    <property type="molecule type" value="Genomic_DNA"/>
</dbReference>
<name>A0ABU6UF04_9FABA</name>
<protein>
    <submittedName>
        <fullName evidence="2">Uncharacterized protein</fullName>
    </submittedName>
</protein>
<gene>
    <name evidence="2" type="ORF">PIB30_035571</name>
</gene>
<dbReference type="Proteomes" id="UP001341840">
    <property type="component" value="Unassembled WGS sequence"/>
</dbReference>
<keyword evidence="1" id="KW-0812">Transmembrane</keyword>
<feature type="transmembrane region" description="Helical" evidence="1">
    <location>
        <begin position="76"/>
        <end position="93"/>
    </location>
</feature>
<keyword evidence="1" id="KW-0472">Membrane</keyword>
<evidence type="ECO:0000313" key="2">
    <source>
        <dbReference type="EMBL" id="MED6158741.1"/>
    </source>
</evidence>
<accession>A0ABU6UF04</accession>
<keyword evidence="3" id="KW-1185">Reference proteome</keyword>
<sequence length="139" mass="15625">MLVFIAKRPVVISVKSEIRRKVRIIARRYNTSLDLSRPVKVETKNNLQLLLLVLAKSIITIPSRFFINKKACSFQALVRGFITPIFLIFVGLVEGSSLKLLVGRDLQRAFGVYSLAITRDLQEVRGLGSLDFVLGHKDA</sequence>
<reference evidence="2 3" key="1">
    <citation type="journal article" date="2023" name="Plants (Basel)">
        <title>Bridging the Gap: Combining Genomics and Transcriptomics Approaches to Understand Stylosanthes scabra, an Orphan Legume from the Brazilian Caatinga.</title>
        <authorList>
            <person name="Ferreira-Neto J.R.C."/>
            <person name="da Silva M.D."/>
            <person name="Binneck E."/>
            <person name="de Melo N.F."/>
            <person name="da Silva R.H."/>
            <person name="de Melo A.L.T.M."/>
            <person name="Pandolfi V."/>
            <person name="Bustamante F.O."/>
            <person name="Brasileiro-Vidal A.C."/>
            <person name="Benko-Iseppon A.M."/>
        </authorList>
    </citation>
    <scope>NUCLEOTIDE SEQUENCE [LARGE SCALE GENOMIC DNA]</scope>
    <source>
        <tissue evidence="2">Leaves</tissue>
    </source>
</reference>
<feature type="transmembrane region" description="Helical" evidence="1">
    <location>
        <begin position="47"/>
        <end position="67"/>
    </location>
</feature>
<proteinExistence type="predicted"/>
<keyword evidence="1" id="KW-1133">Transmembrane helix</keyword>
<evidence type="ECO:0000256" key="1">
    <source>
        <dbReference type="SAM" id="Phobius"/>
    </source>
</evidence>
<evidence type="ECO:0000313" key="3">
    <source>
        <dbReference type="Proteomes" id="UP001341840"/>
    </source>
</evidence>
<organism evidence="2 3">
    <name type="scientific">Stylosanthes scabra</name>
    <dbReference type="NCBI Taxonomy" id="79078"/>
    <lineage>
        <taxon>Eukaryota</taxon>
        <taxon>Viridiplantae</taxon>
        <taxon>Streptophyta</taxon>
        <taxon>Embryophyta</taxon>
        <taxon>Tracheophyta</taxon>
        <taxon>Spermatophyta</taxon>
        <taxon>Magnoliopsida</taxon>
        <taxon>eudicotyledons</taxon>
        <taxon>Gunneridae</taxon>
        <taxon>Pentapetalae</taxon>
        <taxon>rosids</taxon>
        <taxon>fabids</taxon>
        <taxon>Fabales</taxon>
        <taxon>Fabaceae</taxon>
        <taxon>Papilionoideae</taxon>
        <taxon>50 kb inversion clade</taxon>
        <taxon>dalbergioids sensu lato</taxon>
        <taxon>Dalbergieae</taxon>
        <taxon>Pterocarpus clade</taxon>
        <taxon>Stylosanthes</taxon>
    </lineage>
</organism>